<dbReference type="RefSeq" id="WP_112259604.1">
    <property type="nucleotide sequence ID" value="NZ_QMIG01000022.1"/>
</dbReference>
<evidence type="ECO:0000256" key="3">
    <source>
        <dbReference type="ARBA" id="ARBA00022898"/>
    </source>
</evidence>
<dbReference type="InterPro" id="IPR049704">
    <property type="entry name" value="Aminotrans_3_PPA_site"/>
</dbReference>
<dbReference type="Gene3D" id="3.90.1150.10">
    <property type="entry name" value="Aspartate Aminotransferase, domain 1"/>
    <property type="match status" value="1"/>
</dbReference>
<evidence type="ECO:0000313" key="5">
    <source>
        <dbReference type="EMBL" id="RAW11095.1"/>
    </source>
</evidence>
<comment type="similarity">
    <text evidence="2 4">Belongs to the class-III pyridoxal-phosphate-dependent aminotransferase family.</text>
</comment>
<evidence type="ECO:0000256" key="1">
    <source>
        <dbReference type="ARBA" id="ARBA00001933"/>
    </source>
</evidence>
<dbReference type="EMBL" id="QMIG01000022">
    <property type="protein sequence ID" value="RAW11095.1"/>
    <property type="molecule type" value="Genomic_DNA"/>
</dbReference>
<dbReference type="PANTHER" id="PTHR43094:SF1">
    <property type="entry name" value="AMINOTRANSFERASE CLASS-III"/>
    <property type="match status" value="1"/>
</dbReference>
<dbReference type="SUPFAM" id="SSF53383">
    <property type="entry name" value="PLP-dependent transferases"/>
    <property type="match status" value="1"/>
</dbReference>
<organism evidence="5 6">
    <name type="scientific">Phytoactinopolyspora halophila</name>
    <dbReference type="NCBI Taxonomy" id="1981511"/>
    <lineage>
        <taxon>Bacteria</taxon>
        <taxon>Bacillati</taxon>
        <taxon>Actinomycetota</taxon>
        <taxon>Actinomycetes</taxon>
        <taxon>Jiangellales</taxon>
        <taxon>Jiangellaceae</taxon>
        <taxon>Phytoactinopolyspora</taxon>
    </lineage>
</organism>
<dbReference type="PIRSF" id="PIRSF000521">
    <property type="entry name" value="Transaminase_4ab_Lys_Orn"/>
    <property type="match status" value="1"/>
</dbReference>
<evidence type="ECO:0000313" key="6">
    <source>
        <dbReference type="Proteomes" id="UP000250462"/>
    </source>
</evidence>
<dbReference type="PANTHER" id="PTHR43094">
    <property type="entry name" value="AMINOTRANSFERASE"/>
    <property type="match status" value="1"/>
</dbReference>
<comment type="cofactor">
    <cofactor evidence="1">
        <name>pyridoxal 5'-phosphate</name>
        <dbReference type="ChEBI" id="CHEBI:597326"/>
    </cofactor>
</comment>
<comment type="caution">
    <text evidence="5">The sequence shown here is derived from an EMBL/GenBank/DDBJ whole genome shotgun (WGS) entry which is preliminary data.</text>
</comment>
<dbReference type="CDD" id="cd00610">
    <property type="entry name" value="OAT_like"/>
    <property type="match status" value="1"/>
</dbReference>
<dbReference type="GO" id="GO:0030170">
    <property type="term" value="F:pyridoxal phosphate binding"/>
    <property type="evidence" value="ECO:0007669"/>
    <property type="project" value="InterPro"/>
</dbReference>
<dbReference type="GO" id="GO:0008483">
    <property type="term" value="F:transaminase activity"/>
    <property type="evidence" value="ECO:0007669"/>
    <property type="project" value="UniProtKB-KW"/>
</dbReference>
<keyword evidence="5" id="KW-0032">Aminotransferase</keyword>
<keyword evidence="3 4" id="KW-0663">Pyridoxal phosphate</keyword>
<sequence length="409" mass="43112">MGRPSFLHPFAKPASEEFIEIVAGEGALVRDRNGHAYVDALASLWYCNVGHGRREIADAVAAQMHRLEAFHTFDKFTNPAADQLCHEVAGVAPMNDARVFLTSSGSEAVDSAIKIARAAHATAGSSQRSVVISREPSYHGVTFGGLAATGLPANQARFGSMLPDVVHTQKDDLDAVAAVFAEHGERVAAVIAEPVVGAAGVYPPRPGYLSGLRELCDTYGAWLILDEVITGFGRLGHWFGAQYYGVRPDLITFAKGITSGYLPLGGVVVGDAVLAAFNHEPDFILRHGHTYSGHPTACAAALANLAILRDEKLIERAPSLGERLATGLRSLEARGAVADVRGDGAVWAVGLHQGADASAVRDAMLSRGVIARPIGADTIAFCPPLVITDEQIDQCVDAVGQAVETARPV</sequence>
<dbReference type="FunFam" id="3.40.640.10:FF:000004">
    <property type="entry name" value="Acetylornithine aminotransferase"/>
    <property type="match status" value="1"/>
</dbReference>
<gene>
    <name evidence="5" type="ORF">DPM12_17270</name>
</gene>
<dbReference type="Gene3D" id="3.40.640.10">
    <property type="entry name" value="Type I PLP-dependent aspartate aminotransferase-like (Major domain)"/>
    <property type="match status" value="1"/>
</dbReference>
<dbReference type="AlphaFoldDB" id="A0A329QF60"/>
<proteinExistence type="inferred from homology"/>
<dbReference type="Proteomes" id="UP000250462">
    <property type="component" value="Unassembled WGS sequence"/>
</dbReference>
<name>A0A329QF60_9ACTN</name>
<keyword evidence="6" id="KW-1185">Reference proteome</keyword>
<dbReference type="Pfam" id="PF00202">
    <property type="entry name" value="Aminotran_3"/>
    <property type="match status" value="1"/>
</dbReference>
<keyword evidence="5" id="KW-0808">Transferase</keyword>
<protein>
    <submittedName>
        <fullName evidence="5">Aspartate aminotransferase family protein</fullName>
    </submittedName>
</protein>
<dbReference type="InterPro" id="IPR005814">
    <property type="entry name" value="Aminotrans_3"/>
</dbReference>
<accession>A0A329QF60</accession>
<dbReference type="OrthoDB" id="4510254at2"/>
<dbReference type="PROSITE" id="PS00600">
    <property type="entry name" value="AA_TRANSFER_CLASS_3"/>
    <property type="match status" value="1"/>
</dbReference>
<dbReference type="InterPro" id="IPR015422">
    <property type="entry name" value="PyrdxlP-dep_Trfase_small"/>
</dbReference>
<evidence type="ECO:0000256" key="2">
    <source>
        <dbReference type="ARBA" id="ARBA00008954"/>
    </source>
</evidence>
<dbReference type="InterPro" id="IPR015424">
    <property type="entry name" value="PyrdxlP-dep_Trfase"/>
</dbReference>
<dbReference type="InterPro" id="IPR015421">
    <property type="entry name" value="PyrdxlP-dep_Trfase_major"/>
</dbReference>
<reference evidence="5 6" key="1">
    <citation type="submission" date="2018-06" db="EMBL/GenBank/DDBJ databases">
        <title>Phytoactinopolyspora halophila sp. nov., a novel halophilic actinomycete isolated from a saline soil in China.</title>
        <authorList>
            <person name="Tang S.-K."/>
        </authorList>
    </citation>
    <scope>NUCLEOTIDE SEQUENCE [LARGE SCALE GENOMIC DNA]</scope>
    <source>
        <strain evidence="5 6">YIM 96934</strain>
    </source>
</reference>
<evidence type="ECO:0000256" key="4">
    <source>
        <dbReference type="RuleBase" id="RU003560"/>
    </source>
</evidence>